<sequence>MTTPSKSAEQAAREWLEKNHPYKTSWLRDVESLTSLITSREAEAERRGAEKMRQAAADSCIDLAHRLHGVPTAALTVLLHASNIRALPLTDQEPK</sequence>
<name>A0A6J5QTW6_9CAUD</name>
<protein>
    <submittedName>
        <fullName evidence="1">Uncharacterized protein</fullName>
    </submittedName>
</protein>
<dbReference type="EMBL" id="LR797114">
    <property type="protein sequence ID" value="CAB4188030.1"/>
    <property type="molecule type" value="Genomic_DNA"/>
</dbReference>
<reference evidence="1" key="1">
    <citation type="submission" date="2020-05" db="EMBL/GenBank/DDBJ databases">
        <authorList>
            <person name="Chiriac C."/>
            <person name="Salcher M."/>
            <person name="Ghai R."/>
            <person name="Kavagutti S V."/>
        </authorList>
    </citation>
    <scope>NUCLEOTIDE SEQUENCE</scope>
</reference>
<gene>
    <name evidence="1" type="ORF">UFOVP1169_45</name>
</gene>
<evidence type="ECO:0000313" key="1">
    <source>
        <dbReference type="EMBL" id="CAB4188030.1"/>
    </source>
</evidence>
<organism evidence="1">
    <name type="scientific">uncultured Caudovirales phage</name>
    <dbReference type="NCBI Taxonomy" id="2100421"/>
    <lineage>
        <taxon>Viruses</taxon>
        <taxon>Duplodnaviria</taxon>
        <taxon>Heunggongvirae</taxon>
        <taxon>Uroviricota</taxon>
        <taxon>Caudoviricetes</taxon>
        <taxon>Peduoviridae</taxon>
        <taxon>Maltschvirus</taxon>
        <taxon>Maltschvirus maltsch</taxon>
    </lineage>
</organism>
<accession>A0A6J5QTW6</accession>
<proteinExistence type="predicted"/>